<dbReference type="Pfam" id="PF24105">
    <property type="entry name" value="Beta-prop_CAF1B_HIR1"/>
    <property type="match status" value="1"/>
</dbReference>
<dbReference type="GO" id="GO:0006338">
    <property type="term" value="P:chromatin remodeling"/>
    <property type="evidence" value="ECO:0007669"/>
    <property type="project" value="InterPro"/>
</dbReference>
<keyword evidence="6 12" id="KW-0677">Repeat</keyword>
<reference evidence="16" key="2">
    <citation type="submission" date="2004-02" db="EMBL/GenBank/DDBJ databases">
        <authorList>
            <consortium name="Genoscope"/>
            <consortium name="Whitehead Institute Centre for Genome Research"/>
        </authorList>
    </citation>
    <scope>NUCLEOTIDE SEQUENCE</scope>
</reference>
<dbReference type="FunFam" id="2.130.10.10:FF:000075">
    <property type="entry name" value="Protein HIRA"/>
    <property type="match status" value="1"/>
</dbReference>
<feature type="region of interest" description="Disordered" evidence="13">
    <location>
        <begin position="478"/>
        <end position="525"/>
    </location>
</feature>
<feature type="domain" description="CAF1B/HIR1 beta-propeller" evidence="15">
    <location>
        <begin position="1"/>
        <end position="362"/>
    </location>
</feature>
<dbReference type="Gene3D" id="2.130.10.10">
    <property type="entry name" value="YVTN repeat-like/Quinoprotein amine dehydrogenase"/>
    <property type="match status" value="2"/>
</dbReference>
<dbReference type="GO" id="GO:0005634">
    <property type="term" value="C:nucleus"/>
    <property type="evidence" value="ECO:0007669"/>
    <property type="project" value="UniProtKB-SubCell"/>
</dbReference>
<gene>
    <name evidence="16" type="ORF">GSTENG00031030001</name>
</gene>
<feature type="domain" description="Protein HIRA-like C-terminal" evidence="14">
    <location>
        <begin position="680"/>
        <end position="903"/>
    </location>
</feature>
<comment type="caution">
    <text evidence="16">The sequence shown here is derived from an EMBL/GenBank/DDBJ whole genome shotgun (WGS) entry which is preliminary data.</text>
</comment>
<feature type="repeat" description="WD" evidence="11">
    <location>
        <begin position="170"/>
        <end position="201"/>
    </location>
</feature>
<dbReference type="SMART" id="SM00320">
    <property type="entry name" value="WD40"/>
    <property type="match status" value="8"/>
</dbReference>
<comment type="subcellular location">
    <subcellularLocation>
        <location evidence="1 12">Nucleus</location>
    </subcellularLocation>
</comment>
<evidence type="ECO:0000256" key="2">
    <source>
        <dbReference type="ARBA" id="ARBA00007306"/>
    </source>
</evidence>
<dbReference type="GO" id="GO:0031491">
    <property type="term" value="F:nucleosome binding"/>
    <property type="evidence" value="ECO:0007669"/>
    <property type="project" value="TreeGrafter"/>
</dbReference>
<keyword evidence="7 12" id="KW-0156">Chromatin regulator</keyword>
<comment type="function">
    <text evidence="12">Required for replication-independent chromatin assembly and for the periodic repression of histone gene transcription during the cell cycle.</text>
</comment>
<keyword evidence="8 12" id="KW-0805">Transcription regulation</keyword>
<evidence type="ECO:0000256" key="1">
    <source>
        <dbReference type="ARBA" id="ARBA00004123"/>
    </source>
</evidence>
<sequence length="924" mass="101025">MKLLKPSWVSHNGKPIFSVDIHPDGTKFATGGQGEDSGKVMIWNMAPVLKEEDEKNENIPKMLCQMDNHLACVNCVRWSNNGLYLASGGDDKLVMVWKRAALIGPSTVFGSSNKLANVEQWRCVTILRNHTGDVMDVSWSPHDVWLASCSVDNTIVIWNARKFPEMVTCLRGHTGLVKGLTWDPVGKYIASQADDHSLRVWRTVDWQMEANITKPFSECGGTTHVLRLSWSPDGQYLVSAHAMNNSGPTAQIVERDGWKTNMDFVGHRKAVTVVKFNPKIFKKKQKNGGSPKPSCPYCCCAVGSKDRSLSVWLTSLKRPLVVIHDLFDKSIMDISWTLTGLGMLVCSMDGTVAYLDFSLDELGDPLSEEEKVRPTSLKSRWRRELLMAEDESPPCVSLSWTQGSSMSNQLTSQLSCDSSPGQAPPLVLRPSQDPLLTSPSPNSAAKVLEDNKDGVKSCLLLTSASKIEPMKALDSRFTERSKATPGATAAIASSTGLTPLERPKESTPIQKEVKSKEDTSSDSEDKMATINKNLAFNKRKADLLLDGAEVVEKRKKGRPRKDKMAAPVAQPLTQISPPAERETSRAVVAAPATPVVLKLSTPSIKKTFSIQVSMEPSVILEVENEVSVVAGSKLSQLRCSRDGREWNTLLPSSVVTAAGSSDVLAVASQDRILSVFSSCGRRLLPAIQLATPVSALHCSTHFVMVLTAGATLSVWDVQKQKALVKNESLLTILSGADVTVSQTLLTQQGVPVVGLSNGKSYCFSLSLETWTLIANTADSLVQCADFRNCLPTQDAPSGPLAIMQGRNFKYGSDPPNARTLHCKENVAVRDFSGLCSAGRLASRLSSTPHHLQQSMTLAFLENQLASALTLQSTQEYRYWLLIYTRFLVNEGPEYRLRELCKELLGPVHKSATTSWEPTTLVGVN</sequence>
<dbReference type="OrthoDB" id="1741719at2759"/>
<dbReference type="EMBL" id="CAAE01015007">
    <property type="protein sequence ID" value="CAG09666.1"/>
    <property type="molecule type" value="Genomic_DNA"/>
</dbReference>
<dbReference type="SUPFAM" id="SSF50978">
    <property type="entry name" value="WD40 repeat-like"/>
    <property type="match status" value="1"/>
</dbReference>
<feature type="compositionally biased region" description="Basic and acidic residues" evidence="13">
    <location>
        <begin position="501"/>
        <end position="525"/>
    </location>
</feature>
<evidence type="ECO:0000256" key="8">
    <source>
        <dbReference type="ARBA" id="ARBA00023015"/>
    </source>
</evidence>
<organism evidence="16">
    <name type="scientific">Tetraodon nigroviridis</name>
    <name type="common">Spotted green pufferfish</name>
    <name type="synonym">Chelonodon nigroviridis</name>
    <dbReference type="NCBI Taxonomy" id="99883"/>
    <lineage>
        <taxon>Eukaryota</taxon>
        <taxon>Metazoa</taxon>
        <taxon>Chordata</taxon>
        <taxon>Craniata</taxon>
        <taxon>Vertebrata</taxon>
        <taxon>Euteleostomi</taxon>
        <taxon>Actinopterygii</taxon>
        <taxon>Neopterygii</taxon>
        <taxon>Teleostei</taxon>
        <taxon>Neoteleostei</taxon>
        <taxon>Acanthomorphata</taxon>
        <taxon>Eupercaria</taxon>
        <taxon>Tetraodontiformes</taxon>
        <taxon>Tetradontoidea</taxon>
        <taxon>Tetraodontidae</taxon>
        <taxon>Tetraodon</taxon>
    </lineage>
</organism>
<dbReference type="PROSITE" id="PS50294">
    <property type="entry name" value="WD_REPEATS_REGION"/>
    <property type="match status" value="3"/>
</dbReference>
<dbReference type="GO" id="GO:0000785">
    <property type="term" value="C:chromatin"/>
    <property type="evidence" value="ECO:0007669"/>
    <property type="project" value="TreeGrafter"/>
</dbReference>
<protein>
    <recommendedName>
        <fullName evidence="3 12">Protein HIRA</fullName>
    </recommendedName>
</protein>
<dbReference type="PANTHER" id="PTHR13831:SF0">
    <property type="entry name" value="PROTEIN HIRA"/>
    <property type="match status" value="1"/>
</dbReference>
<accession>Q4RPL6</accession>
<dbReference type="Pfam" id="PF07569">
    <property type="entry name" value="Hira"/>
    <property type="match status" value="1"/>
</dbReference>
<evidence type="ECO:0000256" key="7">
    <source>
        <dbReference type="ARBA" id="ARBA00022853"/>
    </source>
</evidence>
<feature type="region of interest" description="Disordered" evidence="13">
    <location>
        <begin position="409"/>
        <end position="446"/>
    </location>
</feature>
<dbReference type="GO" id="GO:0006351">
    <property type="term" value="P:DNA-templated transcription"/>
    <property type="evidence" value="ECO:0007669"/>
    <property type="project" value="InterPro"/>
</dbReference>
<dbReference type="InterPro" id="IPR011494">
    <property type="entry name" value="HIRA-like_C"/>
</dbReference>
<dbReference type="CDD" id="cd00200">
    <property type="entry name" value="WD40"/>
    <property type="match status" value="1"/>
</dbReference>
<evidence type="ECO:0000256" key="3">
    <source>
        <dbReference type="ARBA" id="ARBA00021597"/>
    </source>
</evidence>
<keyword evidence="4 12" id="KW-0678">Repressor</keyword>
<evidence type="ECO:0000313" key="16">
    <source>
        <dbReference type="EMBL" id="CAG09666.1"/>
    </source>
</evidence>
<name>Q4RPL6_TETNG</name>
<feature type="repeat" description="WD" evidence="11">
    <location>
        <begin position="66"/>
        <end position="98"/>
    </location>
</feature>
<reference evidence="16" key="1">
    <citation type="journal article" date="2004" name="Nature">
        <title>Genome duplication in the teleost fish Tetraodon nigroviridis reveals the early vertebrate proto-karyotype.</title>
        <authorList>
            <person name="Jaillon O."/>
            <person name="Aury J.-M."/>
            <person name="Brunet F."/>
            <person name="Petit J.-L."/>
            <person name="Stange-Thomann N."/>
            <person name="Mauceli E."/>
            <person name="Bouneau L."/>
            <person name="Fischer C."/>
            <person name="Ozouf-Costaz C."/>
            <person name="Bernot A."/>
            <person name="Nicaud S."/>
            <person name="Jaffe D."/>
            <person name="Fisher S."/>
            <person name="Lutfalla G."/>
            <person name="Dossat C."/>
            <person name="Segurens B."/>
            <person name="Dasilva C."/>
            <person name="Salanoubat M."/>
            <person name="Levy M."/>
            <person name="Boudet N."/>
            <person name="Castellano S."/>
            <person name="Anthouard V."/>
            <person name="Jubin C."/>
            <person name="Castelli V."/>
            <person name="Katinka M."/>
            <person name="Vacherie B."/>
            <person name="Biemont C."/>
            <person name="Skalli Z."/>
            <person name="Cattolico L."/>
            <person name="Poulain J."/>
            <person name="De Berardinis V."/>
            <person name="Cruaud C."/>
            <person name="Duprat S."/>
            <person name="Brottier P."/>
            <person name="Coutanceau J.-P."/>
            <person name="Gouzy J."/>
            <person name="Parra G."/>
            <person name="Lardier G."/>
            <person name="Chapple C."/>
            <person name="McKernan K.J."/>
            <person name="McEwan P."/>
            <person name="Bosak S."/>
            <person name="Kellis M."/>
            <person name="Volff J.-N."/>
            <person name="Guigo R."/>
            <person name="Zody M.C."/>
            <person name="Mesirov J."/>
            <person name="Lindblad-Toh K."/>
            <person name="Birren B."/>
            <person name="Nusbaum C."/>
            <person name="Kahn D."/>
            <person name="Robinson-Rechavi M."/>
            <person name="Laudet V."/>
            <person name="Schachter V."/>
            <person name="Quetier F."/>
            <person name="Saurin W."/>
            <person name="Scarpelli C."/>
            <person name="Wincker P."/>
            <person name="Lander E.S."/>
            <person name="Weissenbach J."/>
            <person name="Roest Crollius H."/>
        </authorList>
    </citation>
    <scope>NUCLEOTIDE SEQUENCE [LARGE SCALE GENOMIC DNA]</scope>
</reference>
<evidence type="ECO:0000259" key="15">
    <source>
        <dbReference type="Pfam" id="PF24105"/>
    </source>
</evidence>
<evidence type="ECO:0000256" key="13">
    <source>
        <dbReference type="SAM" id="MobiDB-lite"/>
    </source>
</evidence>
<dbReference type="KEGG" id="tng:GSTEN00031030G001"/>
<evidence type="ECO:0000256" key="9">
    <source>
        <dbReference type="ARBA" id="ARBA00023163"/>
    </source>
</evidence>
<dbReference type="InterPro" id="IPR015943">
    <property type="entry name" value="WD40/YVTN_repeat-like_dom_sf"/>
</dbReference>
<dbReference type="PROSITE" id="PS50082">
    <property type="entry name" value="WD_REPEATS_2"/>
    <property type="match status" value="3"/>
</dbReference>
<keyword evidence="9 12" id="KW-0804">Transcription</keyword>
<feature type="compositionally biased region" description="Polar residues" evidence="13">
    <location>
        <begin position="434"/>
        <end position="443"/>
    </location>
</feature>
<dbReference type="FunFam" id="2.130.10.10:FF:000105">
    <property type="entry name" value="Protein HIRA"/>
    <property type="match status" value="1"/>
</dbReference>
<keyword evidence="5 11" id="KW-0853">WD repeat</keyword>
<feature type="compositionally biased region" description="Polar residues" evidence="13">
    <location>
        <begin position="409"/>
        <end position="421"/>
    </location>
</feature>
<evidence type="ECO:0000256" key="11">
    <source>
        <dbReference type="PROSITE-ProRule" id="PRU00221"/>
    </source>
</evidence>
<evidence type="ECO:0000256" key="4">
    <source>
        <dbReference type="ARBA" id="ARBA00022491"/>
    </source>
</evidence>
<evidence type="ECO:0000259" key="14">
    <source>
        <dbReference type="Pfam" id="PF07569"/>
    </source>
</evidence>
<dbReference type="InterPro" id="IPR031120">
    <property type="entry name" value="HIR1-like"/>
</dbReference>
<dbReference type="AlphaFoldDB" id="Q4RPL6"/>
<dbReference type="InterPro" id="IPR055410">
    <property type="entry name" value="Beta-prop_CAF1B_HIR1"/>
</dbReference>
<evidence type="ECO:0000256" key="10">
    <source>
        <dbReference type="ARBA" id="ARBA00023242"/>
    </source>
</evidence>
<dbReference type="GO" id="GO:0006355">
    <property type="term" value="P:regulation of DNA-templated transcription"/>
    <property type="evidence" value="ECO:0007669"/>
    <property type="project" value="InterPro"/>
</dbReference>
<dbReference type="PANTHER" id="PTHR13831">
    <property type="entry name" value="MEMBER OF THE HIR1 FAMILY OF WD-REPEAT PROTEINS"/>
    <property type="match status" value="1"/>
</dbReference>
<comment type="similarity">
    <text evidence="2 12">Belongs to the WD repeat HIR1 family.</text>
</comment>
<evidence type="ECO:0000256" key="12">
    <source>
        <dbReference type="RuleBase" id="RU364014"/>
    </source>
</evidence>
<feature type="repeat" description="WD" evidence="11">
    <location>
        <begin position="127"/>
        <end position="168"/>
    </location>
</feature>
<proteinExistence type="inferred from homology"/>
<keyword evidence="10 12" id="KW-0539">Nucleus</keyword>
<dbReference type="InterPro" id="IPR036322">
    <property type="entry name" value="WD40_repeat_dom_sf"/>
</dbReference>
<feature type="non-terminal residue" evidence="16">
    <location>
        <position position="924"/>
    </location>
</feature>
<dbReference type="InterPro" id="IPR001680">
    <property type="entry name" value="WD40_rpt"/>
</dbReference>
<dbReference type="GO" id="GO:0000417">
    <property type="term" value="C:HIR complex"/>
    <property type="evidence" value="ECO:0007669"/>
    <property type="project" value="TreeGrafter"/>
</dbReference>
<evidence type="ECO:0000256" key="6">
    <source>
        <dbReference type="ARBA" id="ARBA00022737"/>
    </source>
</evidence>
<evidence type="ECO:0000256" key="5">
    <source>
        <dbReference type="ARBA" id="ARBA00022574"/>
    </source>
</evidence>